<gene>
    <name evidence="2" type="ORF">GO493_19040</name>
</gene>
<organism evidence="2 3">
    <name type="scientific">Chitinophaga tropicalis</name>
    <dbReference type="NCBI Taxonomy" id="2683588"/>
    <lineage>
        <taxon>Bacteria</taxon>
        <taxon>Pseudomonadati</taxon>
        <taxon>Bacteroidota</taxon>
        <taxon>Chitinophagia</taxon>
        <taxon>Chitinophagales</taxon>
        <taxon>Chitinophagaceae</taxon>
        <taxon>Chitinophaga</taxon>
    </lineage>
</organism>
<proteinExistence type="predicted"/>
<evidence type="ECO:0000313" key="2">
    <source>
        <dbReference type="EMBL" id="MVT10375.1"/>
    </source>
</evidence>
<keyword evidence="1" id="KW-0472">Membrane</keyword>
<keyword evidence="3" id="KW-1185">Reference proteome</keyword>
<feature type="transmembrane region" description="Helical" evidence="1">
    <location>
        <begin position="34"/>
        <end position="58"/>
    </location>
</feature>
<evidence type="ECO:0000313" key="3">
    <source>
        <dbReference type="Proteomes" id="UP000461730"/>
    </source>
</evidence>
<keyword evidence="1" id="KW-1133">Transmembrane helix</keyword>
<feature type="transmembrane region" description="Helical" evidence="1">
    <location>
        <begin position="65"/>
        <end position="85"/>
    </location>
</feature>
<protein>
    <submittedName>
        <fullName evidence="2">HdeD family acid-resistance protein</fullName>
    </submittedName>
</protein>
<dbReference type="GO" id="GO:0005886">
    <property type="term" value="C:plasma membrane"/>
    <property type="evidence" value="ECO:0007669"/>
    <property type="project" value="TreeGrafter"/>
</dbReference>
<feature type="transmembrane region" description="Helical" evidence="1">
    <location>
        <begin position="124"/>
        <end position="143"/>
    </location>
</feature>
<sequence length="185" mass="20661">METYLTRFWWLFLVRGIFAVILGILALVMPVTTFAVLVIFIGIYMFIDGLFTVAAAISSRKSRRYWAWWLLSGILSIIIGIITLYNPFITAFAIVMLIAVWAIVIGIMEIIWAIQIRKEIKGEGWYILAGVLTLLFGLMVFLIPESGIVLLASLFGLYALVIGIMLISAGIRLRKRGNGNISLTA</sequence>
<feature type="transmembrane region" description="Helical" evidence="1">
    <location>
        <begin position="91"/>
        <end position="112"/>
    </location>
</feature>
<keyword evidence="1" id="KW-0812">Transmembrane</keyword>
<dbReference type="EMBL" id="WRXN01000008">
    <property type="protein sequence ID" value="MVT10375.1"/>
    <property type="molecule type" value="Genomic_DNA"/>
</dbReference>
<evidence type="ECO:0000256" key="1">
    <source>
        <dbReference type="SAM" id="Phobius"/>
    </source>
</evidence>
<dbReference type="InterPro" id="IPR005325">
    <property type="entry name" value="DUF308_memb"/>
</dbReference>
<feature type="transmembrane region" description="Helical" evidence="1">
    <location>
        <begin position="149"/>
        <end position="171"/>
    </location>
</feature>
<dbReference type="RefSeq" id="WP_157307818.1">
    <property type="nucleotide sequence ID" value="NZ_WRXN01000008.1"/>
</dbReference>
<feature type="transmembrane region" description="Helical" evidence="1">
    <location>
        <begin position="7"/>
        <end position="28"/>
    </location>
</feature>
<dbReference type="PANTHER" id="PTHR34989">
    <property type="entry name" value="PROTEIN HDED"/>
    <property type="match status" value="1"/>
</dbReference>
<dbReference type="Pfam" id="PF03729">
    <property type="entry name" value="DUF308"/>
    <property type="match status" value="2"/>
</dbReference>
<comment type="caution">
    <text evidence="2">The sequence shown here is derived from an EMBL/GenBank/DDBJ whole genome shotgun (WGS) entry which is preliminary data.</text>
</comment>
<dbReference type="PANTHER" id="PTHR34989:SF1">
    <property type="entry name" value="PROTEIN HDED"/>
    <property type="match status" value="1"/>
</dbReference>
<accession>A0A7K1U8Q4</accession>
<dbReference type="Proteomes" id="UP000461730">
    <property type="component" value="Unassembled WGS sequence"/>
</dbReference>
<name>A0A7K1U8Q4_9BACT</name>
<dbReference type="AlphaFoldDB" id="A0A7K1U8Q4"/>
<reference evidence="2 3" key="1">
    <citation type="submission" date="2019-12" db="EMBL/GenBank/DDBJ databases">
        <title>Chitinophaga sp. strain ysch24 (GDMCC 1.1355), whole genome shotgun sequence.</title>
        <authorList>
            <person name="Zhang X."/>
        </authorList>
    </citation>
    <scope>NUCLEOTIDE SEQUENCE [LARGE SCALE GENOMIC DNA]</scope>
    <source>
        <strain evidence="3">ysch24</strain>
    </source>
</reference>
<dbReference type="InterPro" id="IPR052712">
    <property type="entry name" value="Acid_resist_chaperone_HdeD"/>
</dbReference>